<evidence type="ECO:0000259" key="1">
    <source>
        <dbReference type="Pfam" id="PF00899"/>
    </source>
</evidence>
<dbReference type="RefSeq" id="WP_132338306.1">
    <property type="nucleotide sequence ID" value="NZ_SMJZ01000167.1"/>
</dbReference>
<dbReference type="GO" id="GO:0016779">
    <property type="term" value="F:nucleotidyltransferase activity"/>
    <property type="evidence" value="ECO:0007669"/>
    <property type="project" value="UniProtKB-KW"/>
</dbReference>
<dbReference type="SUPFAM" id="SSF69572">
    <property type="entry name" value="Activating enzymes of the ubiquitin-like proteins"/>
    <property type="match status" value="1"/>
</dbReference>
<dbReference type="Gene3D" id="3.40.50.720">
    <property type="entry name" value="NAD(P)-binding Rossmann-like Domain"/>
    <property type="match status" value="1"/>
</dbReference>
<dbReference type="PANTHER" id="PTHR10953">
    <property type="entry name" value="UBIQUITIN-ACTIVATING ENZYME E1"/>
    <property type="match status" value="1"/>
</dbReference>
<dbReference type="Pfam" id="PF00899">
    <property type="entry name" value="ThiF"/>
    <property type="match status" value="1"/>
</dbReference>
<dbReference type="GO" id="GO:0008641">
    <property type="term" value="F:ubiquitin-like modifier activating enzyme activity"/>
    <property type="evidence" value="ECO:0007669"/>
    <property type="project" value="InterPro"/>
</dbReference>
<protein>
    <submittedName>
        <fullName evidence="2">ThiF family adenylyltransferase</fullName>
    </submittedName>
</protein>
<dbReference type="AlphaFoldDB" id="A0A4R4N4K5"/>
<name>A0A4R4N4K5_9ACTN</name>
<dbReference type="Proteomes" id="UP000295157">
    <property type="component" value="Unassembled WGS sequence"/>
</dbReference>
<feature type="domain" description="THIF-type NAD/FAD binding fold" evidence="1">
    <location>
        <begin position="122"/>
        <end position="356"/>
    </location>
</feature>
<reference evidence="2 3" key="1">
    <citation type="submission" date="2019-02" db="EMBL/GenBank/DDBJ databases">
        <title>Draft genome sequences of novel Actinobacteria.</title>
        <authorList>
            <person name="Sahin N."/>
            <person name="Ay H."/>
            <person name="Saygin H."/>
        </authorList>
    </citation>
    <scope>NUCLEOTIDE SEQUENCE [LARGE SCALE GENOMIC DNA]</scope>
    <source>
        <strain evidence="2 3">KC201</strain>
    </source>
</reference>
<accession>A0A4R4N4K5</accession>
<dbReference type="GO" id="GO:0005737">
    <property type="term" value="C:cytoplasm"/>
    <property type="evidence" value="ECO:0007669"/>
    <property type="project" value="TreeGrafter"/>
</dbReference>
<organism evidence="2 3">
    <name type="scientific">Nonomuraea longispora</name>
    <dbReference type="NCBI Taxonomy" id="1848320"/>
    <lineage>
        <taxon>Bacteria</taxon>
        <taxon>Bacillati</taxon>
        <taxon>Actinomycetota</taxon>
        <taxon>Actinomycetes</taxon>
        <taxon>Streptosporangiales</taxon>
        <taxon>Streptosporangiaceae</taxon>
        <taxon>Nonomuraea</taxon>
    </lineage>
</organism>
<comment type="caution">
    <text evidence="2">The sequence shown here is derived from an EMBL/GenBank/DDBJ whole genome shotgun (WGS) entry which is preliminary data.</text>
</comment>
<dbReference type="GO" id="GO:0004792">
    <property type="term" value="F:thiosulfate-cyanide sulfurtransferase activity"/>
    <property type="evidence" value="ECO:0007669"/>
    <property type="project" value="TreeGrafter"/>
</dbReference>
<gene>
    <name evidence="2" type="ORF">E1267_32760</name>
</gene>
<dbReference type="OrthoDB" id="9204719at2"/>
<dbReference type="EMBL" id="SMJZ01000167">
    <property type="protein sequence ID" value="TDC01152.1"/>
    <property type="molecule type" value="Genomic_DNA"/>
</dbReference>
<sequence length="376" mass="40317">MNRTASSVRLRPGVVAGVDRDGRLHVVFLSSGKHCVYDAGPEALRVVELLGTPRTVTQILDDVGGAHEGFGPELLQEILAALEADDALDFIAPGEQDGETELYRKQISFFRDSAGSHTEALAMQRQVRESRVAVVGAGGLGSWVAQTLAMTGIGHIVIMDPDVVTPGNLPRQAMYYAEDAGLVKAEVLKARIERATDGRSQVTTHARSLTEDFDGDAFATCDLVVNCADEPSVQVTTEWISAACMPYGTPHIVGGGYTGHAGFIGTTIIPGVTGCLTCYRTVHPLDEKYQLEPLAGDRRDSGAFAPMAAVIANLQVWDAIRVLTGIGPPLLADRVGEIDARTLSIDWRAFTRHPACDLCARYTTKGKEEAAWSQTV</sequence>
<dbReference type="InterPro" id="IPR035985">
    <property type="entry name" value="Ubiquitin-activating_enz"/>
</dbReference>
<dbReference type="InterPro" id="IPR045886">
    <property type="entry name" value="ThiF/MoeB/HesA"/>
</dbReference>
<keyword evidence="2" id="KW-0808">Transferase</keyword>
<dbReference type="InterPro" id="IPR000594">
    <property type="entry name" value="ThiF_NAD_FAD-bd"/>
</dbReference>
<proteinExistence type="predicted"/>
<dbReference type="PANTHER" id="PTHR10953:SF102">
    <property type="entry name" value="ADENYLYLTRANSFERASE AND SULFURTRANSFERASE MOCS3"/>
    <property type="match status" value="1"/>
</dbReference>
<keyword evidence="2" id="KW-0548">Nucleotidyltransferase</keyword>
<keyword evidence="3" id="KW-1185">Reference proteome</keyword>
<evidence type="ECO:0000313" key="3">
    <source>
        <dbReference type="Proteomes" id="UP000295157"/>
    </source>
</evidence>
<evidence type="ECO:0000313" key="2">
    <source>
        <dbReference type="EMBL" id="TDC01152.1"/>
    </source>
</evidence>